<comment type="subcellular location">
    <subcellularLocation>
        <location evidence="1">Membrane</location>
        <topology evidence="1">Multi-pass membrane protein</topology>
    </subcellularLocation>
</comment>
<accession>A0A8K0FZA9</accession>
<comment type="caution">
    <text evidence="7">The sequence shown here is derived from an EMBL/GenBank/DDBJ whole genome shotgun (WGS) entry which is preliminary data.</text>
</comment>
<feature type="transmembrane region" description="Helical" evidence="6">
    <location>
        <begin position="105"/>
        <end position="126"/>
    </location>
</feature>
<dbReference type="Proteomes" id="UP000801492">
    <property type="component" value="Unassembled WGS sequence"/>
</dbReference>
<evidence type="ECO:0000256" key="4">
    <source>
        <dbReference type="ARBA" id="ARBA00022989"/>
    </source>
</evidence>
<keyword evidence="4 6" id="KW-1133">Transmembrane helix</keyword>
<dbReference type="PANTHER" id="PTHR12995:SF4">
    <property type="entry name" value="FI21814P1"/>
    <property type="match status" value="1"/>
</dbReference>
<keyword evidence="3 6" id="KW-0812">Transmembrane</keyword>
<evidence type="ECO:0000256" key="2">
    <source>
        <dbReference type="ARBA" id="ARBA00010737"/>
    </source>
</evidence>
<feature type="transmembrane region" description="Helical" evidence="6">
    <location>
        <begin position="240"/>
        <end position="263"/>
    </location>
</feature>
<evidence type="ECO:0000256" key="1">
    <source>
        <dbReference type="ARBA" id="ARBA00004141"/>
    </source>
</evidence>
<feature type="transmembrane region" description="Helical" evidence="6">
    <location>
        <begin position="393"/>
        <end position="413"/>
    </location>
</feature>
<dbReference type="AlphaFoldDB" id="A0A8K0FZA9"/>
<sequence>MPGGGRRLPRTVRSTIPPAVVPLIAGDMASSKYSLLGASLPTLPGVEQPPTPKHFPFPNTPVDDDLVFEFVMFLYTTIAAALQFLQLYRSVWWLPRSYNSNSVNFYLIDSHLVIFIMIILSRRLVYVFVCKLLERWTPQKYFDSTCLFYRIFLFGTMVMSLSWCAYFVIQNYAIINIFYLCYPVSVYLILFGFTITPFFELVSWSPESLPPMHACTSNAADIRAEVENLKSNFNGRMKQILFSSVLNAYYAALIPCCFAQNFVYYDISWAAQHVVSLWLGCFSSYAIHILPLRYCDILHRSALHLGYWDKVQTRSPVAHAWQEDTLWPNGSLVRHGREVYRGMGETNAAEPGNTTYSRFFNIFMNPSLVLASLLAVQVALVLFQLTLLLRSYFYWYNIVSVTLLLFFNYYTLFKIGRDYLISQKIYKTEQAMHSKLTNN</sequence>
<evidence type="ECO:0000313" key="7">
    <source>
        <dbReference type="EMBL" id="KAF2880108.1"/>
    </source>
</evidence>
<evidence type="ECO:0000313" key="8">
    <source>
        <dbReference type="Proteomes" id="UP000801492"/>
    </source>
</evidence>
<feature type="transmembrane region" description="Helical" evidence="6">
    <location>
        <begin position="175"/>
        <end position="199"/>
    </location>
</feature>
<feature type="transmembrane region" description="Helical" evidence="6">
    <location>
        <begin position="147"/>
        <end position="169"/>
    </location>
</feature>
<keyword evidence="5 6" id="KW-0472">Membrane</keyword>
<dbReference type="PANTHER" id="PTHR12995">
    <property type="entry name" value="FI21814P1"/>
    <property type="match status" value="1"/>
</dbReference>
<evidence type="ECO:0000256" key="5">
    <source>
        <dbReference type="ARBA" id="ARBA00023136"/>
    </source>
</evidence>
<protein>
    <recommendedName>
        <fullName evidence="9">Transmembrane protein 39A</fullName>
    </recommendedName>
</protein>
<comment type="similarity">
    <text evidence="2">Belongs to the TMEM39 family.</text>
</comment>
<dbReference type="GO" id="GO:0016020">
    <property type="term" value="C:membrane"/>
    <property type="evidence" value="ECO:0007669"/>
    <property type="project" value="UniProtKB-SubCell"/>
</dbReference>
<keyword evidence="8" id="KW-1185">Reference proteome</keyword>
<organism evidence="7 8">
    <name type="scientific">Ignelater luminosus</name>
    <name type="common">Cucubano</name>
    <name type="synonym">Pyrophorus luminosus</name>
    <dbReference type="NCBI Taxonomy" id="2038154"/>
    <lineage>
        <taxon>Eukaryota</taxon>
        <taxon>Metazoa</taxon>
        <taxon>Ecdysozoa</taxon>
        <taxon>Arthropoda</taxon>
        <taxon>Hexapoda</taxon>
        <taxon>Insecta</taxon>
        <taxon>Pterygota</taxon>
        <taxon>Neoptera</taxon>
        <taxon>Endopterygota</taxon>
        <taxon>Coleoptera</taxon>
        <taxon>Polyphaga</taxon>
        <taxon>Elateriformia</taxon>
        <taxon>Elateroidea</taxon>
        <taxon>Elateridae</taxon>
        <taxon>Agrypninae</taxon>
        <taxon>Pyrophorini</taxon>
        <taxon>Ignelater</taxon>
    </lineage>
</organism>
<feature type="transmembrane region" description="Helical" evidence="6">
    <location>
        <begin position="66"/>
        <end position="85"/>
    </location>
</feature>
<evidence type="ECO:0008006" key="9">
    <source>
        <dbReference type="Google" id="ProtNLM"/>
    </source>
</evidence>
<feature type="transmembrane region" description="Helical" evidence="6">
    <location>
        <begin position="368"/>
        <end position="387"/>
    </location>
</feature>
<dbReference type="OrthoDB" id="438179at2759"/>
<reference evidence="7" key="1">
    <citation type="submission" date="2019-08" db="EMBL/GenBank/DDBJ databases">
        <title>The genome of the North American firefly Photinus pyralis.</title>
        <authorList>
            <consortium name="Photinus pyralis genome working group"/>
            <person name="Fallon T.R."/>
            <person name="Sander Lower S.E."/>
            <person name="Weng J.-K."/>
        </authorList>
    </citation>
    <scope>NUCLEOTIDE SEQUENCE</scope>
    <source>
        <strain evidence="7">TRF0915ILg1</strain>
        <tissue evidence="7">Whole body</tissue>
    </source>
</reference>
<dbReference type="Pfam" id="PF10271">
    <property type="entry name" value="Tmp39"/>
    <property type="match status" value="2"/>
</dbReference>
<proteinExistence type="inferred from homology"/>
<gene>
    <name evidence="7" type="ORF">ILUMI_26065</name>
</gene>
<name>A0A8K0FZA9_IGNLU</name>
<evidence type="ECO:0000256" key="3">
    <source>
        <dbReference type="ARBA" id="ARBA00022692"/>
    </source>
</evidence>
<feature type="transmembrane region" description="Helical" evidence="6">
    <location>
        <begin position="269"/>
        <end position="290"/>
    </location>
</feature>
<dbReference type="InterPro" id="IPR019397">
    <property type="entry name" value="Uncharacterised_TMEM39"/>
</dbReference>
<dbReference type="EMBL" id="VTPC01091026">
    <property type="protein sequence ID" value="KAF2880108.1"/>
    <property type="molecule type" value="Genomic_DNA"/>
</dbReference>
<evidence type="ECO:0000256" key="6">
    <source>
        <dbReference type="SAM" id="Phobius"/>
    </source>
</evidence>